<gene>
    <name evidence="2" type="ORF">SAMN04487900_11496</name>
    <name evidence="1" type="ORF">SAMN04487901_1144</name>
</gene>
<dbReference type="RefSeq" id="WP_091818515.1">
    <property type="nucleotide sequence ID" value="NZ_CP091791.1"/>
</dbReference>
<accession>A0A1G7YL00</accession>
<dbReference type="STRING" id="645274.SAMN04487901_1144"/>
<dbReference type="Proteomes" id="UP000199134">
    <property type="component" value="Unassembled WGS sequence"/>
</dbReference>
<evidence type="ECO:0000313" key="4">
    <source>
        <dbReference type="Proteomes" id="UP000199134"/>
    </source>
</evidence>
<evidence type="ECO:0000313" key="1">
    <source>
        <dbReference type="EMBL" id="SDG97057.1"/>
    </source>
</evidence>
<keyword evidence="3" id="KW-1185">Reference proteome</keyword>
<proteinExistence type="predicted"/>
<dbReference type="EMBL" id="FNCQ01000014">
    <property type="protein sequence ID" value="SDG97057.1"/>
    <property type="molecule type" value="Genomic_DNA"/>
</dbReference>
<name>A0A1H0IFL8_9BACT</name>
<reference evidence="1 4" key="2">
    <citation type="submission" date="2016-10" db="EMBL/GenBank/DDBJ databases">
        <authorList>
            <person name="de Groot N.N."/>
        </authorList>
    </citation>
    <scope>NUCLEOTIDE SEQUENCE [LARGE SCALE GENOMIC DNA]</scope>
    <source>
        <strain evidence="4">BP1-145</strain>
        <strain evidence="1">BP1-148</strain>
    </source>
</reference>
<dbReference type="AlphaFoldDB" id="A0A1H0IFL8"/>
<accession>A0A1H0IFL8</accession>
<dbReference type="Proteomes" id="UP000198779">
    <property type="component" value="Unassembled WGS sequence"/>
</dbReference>
<dbReference type="EMBL" id="FNIW01000014">
    <property type="protein sequence ID" value="SDO30214.1"/>
    <property type="molecule type" value="Genomic_DNA"/>
</dbReference>
<organism evidence="2 4">
    <name type="scientific">Prevotella communis</name>
    <dbReference type="NCBI Taxonomy" id="2913614"/>
    <lineage>
        <taxon>Bacteria</taxon>
        <taxon>Pseudomonadati</taxon>
        <taxon>Bacteroidota</taxon>
        <taxon>Bacteroidia</taxon>
        <taxon>Bacteroidales</taxon>
        <taxon>Prevotellaceae</taxon>
        <taxon>Prevotella</taxon>
    </lineage>
</organism>
<evidence type="ECO:0000313" key="2">
    <source>
        <dbReference type="EMBL" id="SDO30214.1"/>
    </source>
</evidence>
<protein>
    <submittedName>
        <fullName evidence="2">Uncharacterized protein</fullName>
    </submittedName>
</protein>
<sequence>MILPTMTPEEKVRQMEKMKPLLYEAAMGWLKHNYKIVFKTKVFPTFYTFERTFDGMGKWTVIVMAESKAILKKGIVNVRGYQTYVVCHAKLESNNGMGIYLLNANSEDTIMCNEFPPHYFNQFRKRFVEARGLSQPDFPNLVKMVMREHYDAIDETLIELKIKLDDEDRMFFEENEEYNRQAGFKNLITYSRNGISLGLSGADRRYFNFTTFVSNEMLKDNQVEAQRESLKHQLSYRYKANLDPFAPQEGNFKLVEPSTRGYGLNKKSK</sequence>
<evidence type="ECO:0000313" key="3">
    <source>
        <dbReference type="Proteomes" id="UP000198779"/>
    </source>
</evidence>
<reference evidence="2 3" key="1">
    <citation type="submission" date="2016-10" db="EMBL/GenBank/DDBJ databases">
        <authorList>
            <person name="Varghese N."/>
            <person name="Submissions S."/>
        </authorList>
    </citation>
    <scope>NUCLEOTIDE SEQUENCE</scope>
    <source>
        <strain evidence="2">BP1-145</strain>
        <strain evidence="3">BP1-148</strain>
    </source>
</reference>